<comment type="caution">
    <text evidence="1">The sequence shown here is derived from an EMBL/GenBank/DDBJ whole genome shotgun (WGS) entry which is preliminary data.</text>
</comment>
<organism evidence="1 2">
    <name type="scientific">Caballeronia udeis</name>
    <dbReference type="NCBI Taxonomy" id="1232866"/>
    <lineage>
        <taxon>Bacteria</taxon>
        <taxon>Pseudomonadati</taxon>
        <taxon>Pseudomonadota</taxon>
        <taxon>Betaproteobacteria</taxon>
        <taxon>Burkholderiales</taxon>
        <taxon>Burkholderiaceae</taxon>
        <taxon>Caballeronia</taxon>
    </lineage>
</organism>
<evidence type="ECO:0000313" key="1">
    <source>
        <dbReference type="EMBL" id="MFK4444531.1"/>
    </source>
</evidence>
<dbReference type="Proteomes" id="UP001620514">
    <property type="component" value="Unassembled WGS sequence"/>
</dbReference>
<proteinExistence type="predicted"/>
<gene>
    <name evidence="1" type="ORF">ABH943_004553</name>
</gene>
<dbReference type="EMBL" id="JBIYDN010000014">
    <property type="protein sequence ID" value="MFK4444531.1"/>
    <property type="molecule type" value="Genomic_DNA"/>
</dbReference>
<name>A0ABW8MLH6_9BURK</name>
<sequence length="85" mass="9772">MPRIRIIPSFPKLAHKQSCHYLALTFFRLGSQQDHDQRKKTYPSYIATRSLAIEVLVINLHSVIDVDKNTSLNMTNFSSRAKKAN</sequence>
<accession>A0ABW8MLH6</accession>
<keyword evidence="2" id="KW-1185">Reference proteome</keyword>
<protein>
    <submittedName>
        <fullName evidence="1">Uncharacterized protein</fullName>
    </submittedName>
</protein>
<reference evidence="1 2" key="1">
    <citation type="submission" date="2024-11" db="EMBL/GenBank/DDBJ databases">
        <title>Using genomics to understand microbial adaptation to soil warming.</title>
        <authorList>
            <person name="Deangelis K.M. PhD."/>
        </authorList>
    </citation>
    <scope>NUCLEOTIDE SEQUENCE [LARGE SCALE GENOMIC DNA]</scope>
    <source>
        <strain evidence="1 2">GAS97</strain>
    </source>
</reference>
<evidence type="ECO:0000313" key="2">
    <source>
        <dbReference type="Proteomes" id="UP001620514"/>
    </source>
</evidence>